<evidence type="ECO:0000256" key="1">
    <source>
        <dbReference type="ARBA" id="ARBA00004418"/>
    </source>
</evidence>
<reference evidence="5" key="1">
    <citation type="journal article" date="2014" name="Int. J. Syst. Evol. Microbiol.">
        <title>Complete genome sequence of Corynebacterium casei LMG S-19264T (=DSM 44701T), isolated from a smear-ripened cheese.</title>
        <authorList>
            <consortium name="US DOE Joint Genome Institute (JGI-PGF)"/>
            <person name="Walter F."/>
            <person name="Albersmeier A."/>
            <person name="Kalinowski J."/>
            <person name="Ruckert C."/>
        </authorList>
    </citation>
    <scope>NUCLEOTIDE SEQUENCE</scope>
    <source>
        <strain evidence="5">CGMCC 1.15320</strain>
    </source>
</reference>
<comment type="caution">
    <text evidence="5">The sequence shown here is derived from an EMBL/GenBank/DDBJ whole genome shotgun (WGS) entry which is preliminary data.</text>
</comment>
<gene>
    <name evidence="5" type="ORF">GCM10011385_34020</name>
</gene>
<dbReference type="Pfam" id="PF13379">
    <property type="entry name" value="NMT1_2"/>
    <property type="match status" value="1"/>
</dbReference>
<proteinExistence type="inferred from homology"/>
<dbReference type="AlphaFoldDB" id="A0A916S1N1"/>
<dbReference type="GO" id="GO:0042597">
    <property type="term" value="C:periplasmic space"/>
    <property type="evidence" value="ECO:0007669"/>
    <property type="project" value="UniProtKB-SubCell"/>
</dbReference>
<dbReference type="RefSeq" id="WP_188722296.1">
    <property type="nucleotide sequence ID" value="NZ_BMIF01000012.1"/>
</dbReference>
<dbReference type="SUPFAM" id="SSF53850">
    <property type="entry name" value="Periplasmic binding protein-like II"/>
    <property type="match status" value="1"/>
</dbReference>
<evidence type="ECO:0000313" key="5">
    <source>
        <dbReference type="EMBL" id="GGA77111.1"/>
    </source>
</evidence>
<dbReference type="EMBL" id="BMIF01000012">
    <property type="protein sequence ID" value="GGA77111.1"/>
    <property type="molecule type" value="Genomic_DNA"/>
</dbReference>
<dbReference type="Gene3D" id="3.40.190.10">
    <property type="entry name" value="Periplasmic binding protein-like II"/>
    <property type="match status" value="2"/>
</dbReference>
<protein>
    <recommendedName>
        <fullName evidence="7">ABC transporter substrate-binding protein</fullName>
    </recommendedName>
</protein>
<name>A0A916S1N1_9HYPH</name>
<feature type="signal peptide" evidence="4">
    <location>
        <begin position="1"/>
        <end position="31"/>
    </location>
</feature>
<evidence type="ECO:0000313" key="6">
    <source>
        <dbReference type="Proteomes" id="UP000636264"/>
    </source>
</evidence>
<reference evidence="5" key="2">
    <citation type="submission" date="2020-09" db="EMBL/GenBank/DDBJ databases">
        <authorList>
            <person name="Sun Q."/>
            <person name="Zhou Y."/>
        </authorList>
    </citation>
    <scope>NUCLEOTIDE SEQUENCE</scope>
    <source>
        <strain evidence="5">CGMCC 1.15320</strain>
    </source>
</reference>
<dbReference type="Proteomes" id="UP000636264">
    <property type="component" value="Unassembled WGS sequence"/>
</dbReference>
<comment type="subcellular location">
    <subcellularLocation>
        <location evidence="1">Periplasm</location>
    </subcellularLocation>
</comment>
<organism evidence="5 6">
    <name type="scientific">Nitratireductor aestuarii</name>
    <dbReference type="NCBI Taxonomy" id="1735103"/>
    <lineage>
        <taxon>Bacteria</taxon>
        <taxon>Pseudomonadati</taxon>
        <taxon>Pseudomonadota</taxon>
        <taxon>Alphaproteobacteria</taxon>
        <taxon>Hyphomicrobiales</taxon>
        <taxon>Phyllobacteriaceae</taxon>
        <taxon>Nitratireductor</taxon>
    </lineage>
</organism>
<comment type="similarity">
    <text evidence="2">Belongs to the bacterial solute-binding protein SsuA/TauA family.</text>
</comment>
<evidence type="ECO:0008006" key="7">
    <source>
        <dbReference type="Google" id="ProtNLM"/>
    </source>
</evidence>
<keyword evidence="6" id="KW-1185">Reference proteome</keyword>
<sequence>MAVNSYRRLVLKLGLAAAVAGATLTGSYAQSAGEPTELKIGWLRSSLSLILHPIAVEEGLYEKHGIKPIVTEVRSGDGSVGTQTVMMGNLDVYIGVVSDVAKLNSHAKDGGQPLPLTIMALGSPGATNLVLRKDLPYDGVESLKGLKLGVSSLGSAHLVTFRHFLSEQGTTVEQLGVELVKVGGSDMPPALVTGQIDGFLHSQPTPSIAEASGAGKLVLAPKDMGTAGKSPNVGLIVSREWLAKNQDVAERLVAVHREASELYKTLPDERIVEIAMKYLGGEPELIAASIPAVDPSIVDLKEGADTYWAVEMSAMKERGEVTESFEQADMFALN</sequence>
<keyword evidence="3 4" id="KW-0732">Signal</keyword>
<evidence type="ECO:0000256" key="4">
    <source>
        <dbReference type="SAM" id="SignalP"/>
    </source>
</evidence>
<dbReference type="PANTHER" id="PTHR30024:SF47">
    <property type="entry name" value="TAURINE-BINDING PERIPLASMIC PROTEIN"/>
    <property type="match status" value="1"/>
</dbReference>
<accession>A0A916S1N1</accession>
<evidence type="ECO:0000256" key="2">
    <source>
        <dbReference type="ARBA" id="ARBA00010742"/>
    </source>
</evidence>
<evidence type="ECO:0000256" key="3">
    <source>
        <dbReference type="ARBA" id="ARBA00022729"/>
    </source>
</evidence>
<dbReference type="PANTHER" id="PTHR30024">
    <property type="entry name" value="ALIPHATIC SULFONATES-BINDING PROTEIN-RELATED"/>
    <property type="match status" value="1"/>
</dbReference>
<feature type="chain" id="PRO_5037231054" description="ABC transporter substrate-binding protein" evidence="4">
    <location>
        <begin position="32"/>
        <end position="334"/>
    </location>
</feature>